<sequence length="236" mass="26259">MTSEMDFPATGWTPLPQVVARRIQAMILDGELQPGDQIPSQRVLSERFSVSRASLREALLTLETLGLIKTEPGRGTFVTARKASGSERLKWRYADSYAVQDVFQTRLMLESEIAAHASGSISGEALDQLRVTTDRMERCWEAGDLLANVEADLLFHQTIALACPNLMLRTLYETVRSLLTETQRQPIPRTEADRMRASLGEHRQIITALATHDPEAARLAMASHIRNTARCAGVMI</sequence>
<dbReference type="SMART" id="SM00345">
    <property type="entry name" value="HTH_GNTR"/>
    <property type="match status" value="1"/>
</dbReference>
<dbReference type="InterPro" id="IPR036388">
    <property type="entry name" value="WH-like_DNA-bd_sf"/>
</dbReference>
<dbReference type="CDD" id="cd07377">
    <property type="entry name" value="WHTH_GntR"/>
    <property type="match status" value="1"/>
</dbReference>
<dbReference type="GO" id="GO:0003677">
    <property type="term" value="F:DNA binding"/>
    <property type="evidence" value="ECO:0007669"/>
    <property type="project" value="UniProtKB-KW"/>
</dbReference>
<evidence type="ECO:0000259" key="4">
    <source>
        <dbReference type="PROSITE" id="PS50949"/>
    </source>
</evidence>
<dbReference type="SUPFAM" id="SSF46785">
    <property type="entry name" value="Winged helix' DNA-binding domain"/>
    <property type="match status" value="1"/>
</dbReference>
<dbReference type="SUPFAM" id="SSF48008">
    <property type="entry name" value="GntR ligand-binding domain-like"/>
    <property type="match status" value="1"/>
</dbReference>
<accession>A0A2W7RKS9</accession>
<evidence type="ECO:0000256" key="3">
    <source>
        <dbReference type="ARBA" id="ARBA00023163"/>
    </source>
</evidence>
<dbReference type="Gene3D" id="1.20.120.530">
    <property type="entry name" value="GntR ligand-binding domain-like"/>
    <property type="match status" value="1"/>
</dbReference>
<evidence type="ECO:0000256" key="2">
    <source>
        <dbReference type="ARBA" id="ARBA00023125"/>
    </source>
</evidence>
<name>A0A2W7RKS9_9RHOB</name>
<evidence type="ECO:0000256" key="1">
    <source>
        <dbReference type="ARBA" id="ARBA00023015"/>
    </source>
</evidence>
<keyword evidence="5" id="KW-0670">Pyruvate</keyword>
<dbReference type="RefSeq" id="WP_245941333.1">
    <property type="nucleotide sequence ID" value="NZ_QKZS01000003.1"/>
</dbReference>
<feature type="domain" description="HTH gntR-type" evidence="4">
    <location>
        <begin position="13"/>
        <end position="81"/>
    </location>
</feature>
<evidence type="ECO:0000313" key="6">
    <source>
        <dbReference type="Proteomes" id="UP000249538"/>
    </source>
</evidence>
<comment type="caution">
    <text evidence="5">The sequence shown here is derived from an EMBL/GenBank/DDBJ whole genome shotgun (WGS) entry which is preliminary data.</text>
</comment>
<dbReference type="InterPro" id="IPR008920">
    <property type="entry name" value="TF_FadR/GntR_C"/>
</dbReference>
<evidence type="ECO:0000313" key="5">
    <source>
        <dbReference type="EMBL" id="PZX56187.1"/>
    </source>
</evidence>
<dbReference type="PROSITE" id="PS50949">
    <property type="entry name" value="HTH_GNTR"/>
    <property type="match status" value="1"/>
</dbReference>
<dbReference type="GO" id="GO:0003700">
    <property type="term" value="F:DNA-binding transcription factor activity"/>
    <property type="evidence" value="ECO:0007669"/>
    <property type="project" value="InterPro"/>
</dbReference>
<dbReference type="Pfam" id="PF00392">
    <property type="entry name" value="GntR"/>
    <property type="match status" value="1"/>
</dbReference>
<reference evidence="5 6" key="1">
    <citation type="submission" date="2018-06" db="EMBL/GenBank/DDBJ databases">
        <title>Genomic Encyclopedia of Archaeal and Bacterial Type Strains, Phase II (KMG-II): from individual species to whole genera.</title>
        <authorList>
            <person name="Goeker M."/>
        </authorList>
    </citation>
    <scope>NUCLEOTIDE SEQUENCE [LARGE SCALE GENOMIC DNA]</scope>
    <source>
        <strain evidence="5 6">DSM 18774</strain>
    </source>
</reference>
<dbReference type="Gene3D" id="1.10.10.10">
    <property type="entry name" value="Winged helix-like DNA-binding domain superfamily/Winged helix DNA-binding domain"/>
    <property type="match status" value="1"/>
</dbReference>
<dbReference type="Proteomes" id="UP000249538">
    <property type="component" value="Unassembled WGS sequence"/>
</dbReference>
<protein>
    <submittedName>
        <fullName evidence="5">GntR family transcriptional repressor for pyruvate dehydrogenase complex</fullName>
    </submittedName>
</protein>
<dbReference type="PRINTS" id="PR00035">
    <property type="entry name" value="HTHGNTR"/>
</dbReference>
<keyword evidence="2" id="KW-0238">DNA-binding</keyword>
<keyword evidence="3" id="KW-0804">Transcription</keyword>
<dbReference type="InterPro" id="IPR036390">
    <property type="entry name" value="WH_DNA-bd_sf"/>
</dbReference>
<dbReference type="EMBL" id="QKZS01000003">
    <property type="protein sequence ID" value="PZX56187.1"/>
    <property type="molecule type" value="Genomic_DNA"/>
</dbReference>
<dbReference type="InterPro" id="IPR011711">
    <property type="entry name" value="GntR_C"/>
</dbReference>
<keyword evidence="1" id="KW-0805">Transcription regulation</keyword>
<dbReference type="PANTHER" id="PTHR43537:SF5">
    <property type="entry name" value="UXU OPERON TRANSCRIPTIONAL REGULATOR"/>
    <property type="match status" value="1"/>
</dbReference>
<gene>
    <name evidence="5" type="ORF">LX76_01216</name>
</gene>
<dbReference type="Pfam" id="PF07729">
    <property type="entry name" value="FCD"/>
    <property type="match status" value="1"/>
</dbReference>
<proteinExistence type="predicted"/>
<dbReference type="AlphaFoldDB" id="A0A2W7RKS9"/>
<dbReference type="SMART" id="SM00895">
    <property type="entry name" value="FCD"/>
    <property type="match status" value="1"/>
</dbReference>
<organism evidence="5 6">
    <name type="scientific">Cereibacter changlensis</name>
    <dbReference type="NCBI Taxonomy" id="402884"/>
    <lineage>
        <taxon>Bacteria</taxon>
        <taxon>Pseudomonadati</taxon>
        <taxon>Pseudomonadota</taxon>
        <taxon>Alphaproteobacteria</taxon>
        <taxon>Rhodobacterales</taxon>
        <taxon>Paracoccaceae</taxon>
        <taxon>Cereibacter</taxon>
    </lineage>
</organism>
<dbReference type="InterPro" id="IPR000524">
    <property type="entry name" value="Tscrpt_reg_HTH_GntR"/>
</dbReference>
<dbReference type="PANTHER" id="PTHR43537">
    <property type="entry name" value="TRANSCRIPTIONAL REGULATOR, GNTR FAMILY"/>
    <property type="match status" value="1"/>
</dbReference>